<dbReference type="EMBL" id="JBAFVH010000009">
    <property type="protein sequence ID" value="MFG1373708.1"/>
    <property type="molecule type" value="Genomic_DNA"/>
</dbReference>
<protein>
    <submittedName>
        <fullName evidence="3">Recombinase family protein</fullName>
    </submittedName>
</protein>
<dbReference type="SMART" id="SM00857">
    <property type="entry name" value="Resolvase"/>
    <property type="match status" value="1"/>
</dbReference>
<evidence type="ECO:0000259" key="1">
    <source>
        <dbReference type="PROSITE" id="PS51736"/>
    </source>
</evidence>
<dbReference type="InterPro" id="IPR011109">
    <property type="entry name" value="DNA_bind_recombinase_dom"/>
</dbReference>
<dbReference type="PROSITE" id="PS51737">
    <property type="entry name" value="RECOMBINASE_DNA_BIND"/>
    <property type="match status" value="1"/>
</dbReference>
<accession>A0ABW6ZY79</accession>
<dbReference type="Gene3D" id="3.40.50.1390">
    <property type="entry name" value="Resolvase, N-terminal catalytic domain"/>
    <property type="match status" value="1"/>
</dbReference>
<dbReference type="PANTHER" id="PTHR30461">
    <property type="entry name" value="DNA-INVERTASE FROM LAMBDOID PROPHAGE"/>
    <property type="match status" value="1"/>
</dbReference>
<comment type="caution">
    <text evidence="3">The sequence shown here is derived from an EMBL/GenBank/DDBJ whole genome shotgun (WGS) entry which is preliminary data.</text>
</comment>
<dbReference type="InterPro" id="IPR050639">
    <property type="entry name" value="SSR_resolvase"/>
</dbReference>
<feature type="domain" description="Resolvase/invertase-type recombinase catalytic" evidence="1">
    <location>
        <begin position="20"/>
        <end position="172"/>
    </location>
</feature>
<name>A0ABW6ZY79_9HYPH</name>
<dbReference type="InterPro" id="IPR038109">
    <property type="entry name" value="DNA_bind_recomb_sf"/>
</dbReference>
<keyword evidence="4" id="KW-1185">Reference proteome</keyword>
<dbReference type="InterPro" id="IPR006119">
    <property type="entry name" value="Resolv_N"/>
</dbReference>
<dbReference type="InterPro" id="IPR036162">
    <property type="entry name" value="Resolvase-like_N_sf"/>
</dbReference>
<proteinExistence type="predicted"/>
<dbReference type="PROSITE" id="PS51736">
    <property type="entry name" value="RECOMBINASES_3"/>
    <property type="match status" value="1"/>
</dbReference>
<sequence length="588" mass="64768">MRRSSQAGGRAPTSKTSTVRCAIYTRKSSEEGLEQSFNSLDAQREACEAYVASQKAEGWIVLPRMYDDGGFSGGTMERPALRQLLADVEDKLIDTVVVYKVDRLTRALGDFAKIVEVFDGAGASFVSVTQSFNTTSSMGRLTLNMLLSFAQFEREVTGERIRDKIAASKAKGMWMGGRPPLGYEVRDRKLEIVEVETQTVRYIFERYAELGSVLELGEELAAAGISAKRHVSAAGNVTGGGQLGRGALYHLLQNRLYRGEISHKGMIYPGQHGAIIDAVLWARVQALLAENRVERVVRSNAAGPSLLAGLLRDEDGIALTPTHANKKGRRYRYYVSQDLITGLKGFKDGDKGPKRRRSTARRIPATDLEAIVEGRITELLGNASATDTIVAPRARDVEERRGLVARADEMARRWPDLSSAEKIAGLQRLMQEIVVTSDAVHIAIQVDAILAMLRGEADSHRDDDGETLTLSVPATLKRVGMEMRHLIDAPQTRQNRKPDRSLLRLLARAHRFRDLILQGDGASITELATASAVTPSYFTRIVRLGFLAPEITAAILDGHHPIELSTLKLSLANLPRDWSEQRRELGFG</sequence>
<dbReference type="CDD" id="cd03768">
    <property type="entry name" value="SR_ResInv"/>
    <property type="match status" value="1"/>
</dbReference>
<dbReference type="Gene3D" id="3.90.1750.20">
    <property type="entry name" value="Putative Large Serine Recombinase, Chain B, Domain 2"/>
    <property type="match status" value="1"/>
</dbReference>
<organism evidence="3 4">
    <name type="scientific">Xanthobacter oligotrophicus</name>
    <dbReference type="NCBI Taxonomy" id="2607286"/>
    <lineage>
        <taxon>Bacteria</taxon>
        <taxon>Pseudomonadati</taxon>
        <taxon>Pseudomonadota</taxon>
        <taxon>Alphaproteobacteria</taxon>
        <taxon>Hyphomicrobiales</taxon>
        <taxon>Xanthobacteraceae</taxon>
        <taxon>Xanthobacter</taxon>
    </lineage>
</organism>
<evidence type="ECO:0000313" key="3">
    <source>
        <dbReference type="EMBL" id="MFG1373708.1"/>
    </source>
</evidence>
<dbReference type="Proteomes" id="UP001604002">
    <property type="component" value="Unassembled WGS sequence"/>
</dbReference>
<evidence type="ECO:0000313" key="4">
    <source>
        <dbReference type="Proteomes" id="UP001604002"/>
    </source>
</evidence>
<dbReference type="PANTHER" id="PTHR30461:SF23">
    <property type="entry name" value="DNA RECOMBINASE-RELATED"/>
    <property type="match status" value="1"/>
</dbReference>
<feature type="domain" description="Recombinase" evidence="2">
    <location>
        <begin position="180"/>
        <end position="294"/>
    </location>
</feature>
<dbReference type="Pfam" id="PF00239">
    <property type="entry name" value="Resolvase"/>
    <property type="match status" value="1"/>
</dbReference>
<dbReference type="RefSeq" id="WP_393993435.1">
    <property type="nucleotide sequence ID" value="NZ_JBAFVH010000009.1"/>
</dbReference>
<dbReference type="SUPFAM" id="SSF53041">
    <property type="entry name" value="Resolvase-like"/>
    <property type="match status" value="1"/>
</dbReference>
<gene>
    <name evidence="3" type="ORF">V5F32_16150</name>
</gene>
<evidence type="ECO:0000259" key="2">
    <source>
        <dbReference type="PROSITE" id="PS51737"/>
    </source>
</evidence>
<reference evidence="3 4" key="1">
    <citation type="submission" date="2024-02" db="EMBL/GenBank/DDBJ databases">
        <title>Expansion and revision of Xanthobacter and proposal of Roseixanthobacter gen. nov.</title>
        <authorList>
            <person name="Soltysiak M.P.M."/>
            <person name="Jalihal A."/>
            <person name="Ory A."/>
            <person name="Chrisophersen C."/>
            <person name="Lee A.D."/>
            <person name="Boulton J."/>
            <person name="Springer M."/>
        </authorList>
    </citation>
    <scope>NUCLEOTIDE SEQUENCE [LARGE SCALE GENOMIC DNA]</scope>
    <source>
        <strain evidence="3 4">23A</strain>
    </source>
</reference>
<dbReference type="Pfam" id="PF07508">
    <property type="entry name" value="Recombinase"/>
    <property type="match status" value="1"/>
</dbReference>